<name>E6L007_9PAST</name>
<feature type="domain" description="CRISPR system ring nuclease SSO2081-like" evidence="1">
    <location>
        <begin position="16"/>
        <end position="233"/>
    </location>
</feature>
<dbReference type="Pfam" id="PF09623">
    <property type="entry name" value="Cas_NE0113"/>
    <property type="match status" value="1"/>
</dbReference>
<dbReference type="AlphaFoldDB" id="E6L007"/>
<dbReference type="OrthoDB" id="9805822at2"/>
<comment type="caution">
    <text evidence="2">The sequence shown here is derived from an EMBL/GenBank/DDBJ whole genome shotgun (WGS) entry which is preliminary data.</text>
</comment>
<dbReference type="Proteomes" id="UP000032871">
    <property type="component" value="Unassembled WGS sequence"/>
</dbReference>
<evidence type="ECO:0000313" key="2">
    <source>
        <dbReference type="EMBL" id="EFU66965.1"/>
    </source>
</evidence>
<evidence type="ECO:0000259" key="1">
    <source>
        <dbReference type="Pfam" id="PF09623"/>
    </source>
</evidence>
<dbReference type="RefSeq" id="WP_006719560.1">
    <property type="nucleotide sequence ID" value="NZ_GL622200.1"/>
</dbReference>
<reference evidence="2 3" key="1">
    <citation type="submission" date="2010-12" db="EMBL/GenBank/DDBJ databases">
        <authorList>
            <person name="Muzny D."/>
            <person name="Qin X."/>
            <person name="Deng J."/>
            <person name="Jiang H."/>
            <person name="Liu Y."/>
            <person name="Qu J."/>
            <person name="Song X.-Z."/>
            <person name="Zhang L."/>
            <person name="Thornton R."/>
            <person name="Coyle M."/>
            <person name="Francisco L."/>
            <person name="Jackson L."/>
            <person name="Javaid M."/>
            <person name="Korchina V."/>
            <person name="Kovar C."/>
            <person name="Mata R."/>
            <person name="Mathew T."/>
            <person name="Ngo R."/>
            <person name="Nguyen L."/>
            <person name="Nguyen N."/>
            <person name="Okwuonu G."/>
            <person name="Ongeri F."/>
            <person name="Pham C."/>
            <person name="Simmons D."/>
            <person name="Wilczek-Boney K."/>
            <person name="Hale W."/>
            <person name="Jakkamsetti A."/>
            <person name="Pham P."/>
            <person name="Ruth R."/>
            <person name="San Lucas F."/>
            <person name="Warren J."/>
            <person name="Zhang J."/>
            <person name="Zhao Z."/>
            <person name="Zhou C."/>
            <person name="Zhu D."/>
            <person name="Lee S."/>
            <person name="Bess C."/>
            <person name="Blankenburg K."/>
            <person name="Forbes L."/>
            <person name="Fu Q."/>
            <person name="Gubbala S."/>
            <person name="Hirani K."/>
            <person name="Jayaseelan J.C."/>
            <person name="Lara F."/>
            <person name="Munidasa M."/>
            <person name="Palculict T."/>
            <person name="Patil S."/>
            <person name="Pu L.-L."/>
            <person name="Saada N."/>
            <person name="Tang L."/>
            <person name="Weissenberger G."/>
            <person name="Zhu Y."/>
            <person name="Hemphill L."/>
            <person name="Shang Y."/>
            <person name="Youmans B."/>
            <person name="Ayvaz T."/>
            <person name="Ross M."/>
            <person name="Santibanez J."/>
            <person name="Aqrawi P."/>
            <person name="Gross S."/>
            <person name="Joshi V."/>
            <person name="Fowler G."/>
            <person name="Nazareth L."/>
            <person name="Reid J."/>
            <person name="Worley K."/>
            <person name="Petrosino J."/>
            <person name="Highlander S."/>
            <person name="Gibbs R."/>
        </authorList>
    </citation>
    <scope>NUCLEOTIDE SEQUENCE [LARGE SCALE GENOMIC DNA]</scope>
    <source>
        <strain evidence="2 3">ATCC 33393</strain>
    </source>
</reference>
<accession>E6L007</accession>
<dbReference type="InterPro" id="IPR013413">
    <property type="entry name" value="CRISPR-assoc_prot_NE0113"/>
</dbReference>
<gene>
    <name evidence="2" type="ORF">HMPREF9064_1739</name>
</gene>
<dbReference type="GeneID" id="60799185"/>
<protein>
    <recommendedName>
        <fullName evidence="1">CRISPR system ring nuclease SSO2081-like domain-containing protein</fullName>
    </recommendedName>
</protein>
<evidence type="ECO:0000313" key="3">
    <source>
        <dbReference type="Proteomes" id="UP000032871"/>
    </source>
</evidence>
<proteinExistence type="predicted"/>
<organism evidence="2 3">
    <name type="scientific">Aggregatibacter segnis ATCC 33393</name>
    <dbReference type="NCBI Taxonomy" id="888057"/>
    <lineage>
        <taxon>Bacteria</taxon>
        <taxon>Pseudomonadati</taxon>
        <taxon>Pseudomonadota</taxon>
        <taxon>Gammaproteobacteria</taxon>
        <taxon>Pasteurellales</taxon>
        <taxon>Pasteurellaceae</taxon>
        <taxon>Aggregatibacter</taxon>
    </lineage>
</organism>
<dbReference type="InterPro" id="IPR019092">
    <property type="entry name" value="SSO2081-like_dom"/>
</dbReference>
<sequence>MKTYNKRILLSVTGKSPAVVTETLYALVTEKNFIPTEIQVITTIEGRNELLSALLGIEGKRKGALQEFIEDYGSQYGFDHIHFNEDCVHIIKDTNGEQLPDIRTPKENEQAANSIVQLVGKLCQDDETQLHVSIAGGRKTMGFFMGYALSLYGREQDSLSHVLVDEEFETLSNFYYRKPKEYRIVNDRNGKELDASQANIMLAEIPWVRLGLGVPEDLKQQAISYSDSVKNAQALLEAPSLTFLSPIEDCLVTFGSKTIKLAPRGYALFLSLVIAKKQGWNVGTGNREEARTIATYLNIYSQMKNDVEMENRLKGANNDLKNVLSESRTDINKKVMASFSLGKGAKSAYIPSSNRKTGNYELNIHLDNIDVSKIESDLKRLKLI</sequence>
<keyword evidence="3" id="KW-1185">Reference proteome</keyword>
<dbReference type="EMBL" id="AEPS01000012">
    <property type="protein sequence ID" value="EFU66965.1"/>
    <property type="molecule type" value="Genomic_DNA"/>
</dbReference>
<dbReference type="NCBIfam" id="TIGR02584">
    <property type="entry name" value="cas_NE0113"/>
    <property type="match status" value="1"/>
</dbReference>
<dbReference type="HOGENOM" id="CLU_050851_0_0_6"/>
<dbReference type="CDD" id="cd09741">
    <property type="entry name" value="Csx1_III-U"/>
    <property type="match status" value="1"/>
</dbReference>